<accession>A0A6H2C3N5</accession>
<organism evidence="2 3">
    <name type="scientific">Dolichospermum flos-aquae CCAP 1403/13F</name>
    <dbReference type="NCBI Taxonomy" id="315271"/>
    <lineage>
        <taxon>Bacteria</taxon>
        <taxon>Bacillati</taxon>
        <taxon>Cyanobacteriota</taxon>
        <taxon>Cyanophyceae</taxon>
        <taxon>Nostocales</taxon>
        <taxon>Aphanizomenonaceae</taxon>
        <taxon>Dolichospermum</taxon>
    </lineage>
</organism>
<dbReference type="AlphaFoldDB" id="A0A6H2C3N5"/>
<dbReference type="KEGG" id="dfs:HGD76_16995"/>
<dbReference type="InterPro" id="IPR015947">
    <property type="entry name" value="PUA-like_sf"/>
</dbReference>
<feature type="domain" description="ASCH" evidence="1">
    <location>
        <begin position="2"/>
        <end position="84"/>
    </location>
</feature>
<dbReference type="SUPFAM" id="SSF88697">
    <property type="entry name" value="PUA domain-like"/>
    <property type="match status" value="1"/>
</dbReference>
<dbReference type="EMBL" id="CP051206">
    <property type="protein sequence ID" value="QJB45614.1"/>
    <property type="molecule type" value="Genomic_DNA"/>
</dbReference>
<dbReference type="InterPro" id="IPR007374">
    <property type="entry name" value="ASCH_domain"/>
</dbReference>
<reference evidence="2 3" key="2">
    <citation type="submission" date="2020-04" db="EMBL/GenBank/DDBJ databases">
        <authorList>
            <person name="Fomenkov A."/>
            <person name="Anton B.P."/>
            <person name="Roberts R.J."/>
        </authorList>
    </citation>
    <scope>NUCLEOTIDE SEQUENCE [LARGE SCALE GENOMIC DNA]</scope>
    <source>
        <strain evidence="2 3">CCAP 1403/13f</strain>
    </source>
</reference>
<proteinExistence type="predicted"/>
<protein>
    <submittedName>
        <fullName evidence="2">ASCH domain-containing protein</fullName>
    </submittedName>
</protein>
<sequence>MIFDGNKRVELRRVRPRHLNEGDLILVYATSPEKALLGVLEVEKVVEMSPNKLWRIVKDKAGINYETFQKYYENSPNAFAIFFKKPFSFDTPITLEELREEWSDFRPPQCYYYLKEMEINLVKTMAKCDILGLSEKFKIYQTELLS</sequence>
<gene>
    <name evidence="2" type="ORF">HGD76_16995</name>
</gene>
<name>A0A6H2C3N5_DOLFA</name>
<dbReference type="Proteomes" id="UP000502433">
    <property type="component" value="Chromosome"/>
</dbReference>
<dbReference type="Pfam" id="PF04266">
    <property type="entry name" value="ASCH"/>
    <property type="match status" value="1"/>
</dbReference>
<evidence type="ECO:0000313" key="2">
    <source>
        <dbReference type="EMBL" id="QJB45614.1"/>
    </source>
</evidence>
<evidence type="ECO:0000259" key="1">
    <source>
        <dbReference type="Pfam" id="PF04266"/>
    </source>
</evidence>
<evidence type="ECO:0000313" key="3">
    <source>
        <dbReference type="Proteomes" id="UP000502433"/>
    </source>
</evidence>
<reference evidence="2 3" key="1">
    <citation type="submission" date="2020-04" db="EMBL/GenBank/DDBJ databases">
        <title>Genome-Wide Identification of 5-Methylcytosine Sites in Bacterial Genomes By High-Throughput Sequencing of MspJI Restriction Fragments.</title>
        <authorList>
            <person name="Wu V."/>
        </authorList>
    </citation>
    <scope>NUCLEOTIDE SEQUENCE [LARGE SCALE GENOMIC DNA]</scope>
    <source>
        <strain evidence="2 3">CCAP 1403/13f</strain>
    </source>
</reference>
<dbReference type="Gene3D" id="2.30.130.30">
    <property type="entry name" value="Hypothetical protein"/>
    <property type="match status" value="1"/>
</dbReference>